<feature type="transmembrane region" description="Helical" evidence="9">
    <location>
        <begin position="144"/>
        <end position="166"/>
    </location>
</feature>
<protein>
    <submittedName>
        <fullName evidence="10">YeeE/YedE family protein</fullName>
    </submittedName>
</protein>
<organism evidence="10 11">
    <name type="scientific">Neolewinella litorea</name>
    <dbReference type="NCBI Taxonomy" id="2562452"/>
    <lineage>
        <taxon>Bacteria</taxon>
        <taxon>Pseudomonadati</taxon>
        <taxon>Bacteroidota</taxon>
        <taxon>Saprospiria</taxon>
        <taxon>Saprospirales</taxon>
        <taxon>Lewinellaceae</taxon>
        <taxon>Neolewinella</taxon>
    </lineage>
</organism>
<evidence type="ECO:0000256" key="3">
    <source>
        <dbReference type="ARBA" id="ARBA00022475"/>
    </source>
</evidence>
<dbReference type="Proteomes" id="UP000308528">
    <property type="component" value="Unassembled WGS sequence"/>
</dbReference>
<comment type="subcellular location">
    <subcellularLocation>
        <location evidence="1">Cell inner membrane</location>
        <topology evidence="1">Multi-pass membrane protein</topology>
    </subcellularLocation>
</comment>
<sequence>MLALLLLGKEFGVSSNLRTMCTLVGAGRRHDFFRIDWRAQTWNLVFAAGAILGGFIATTWLANPDPVAISAETTAYLNSVGIDYPAGEGFVPDELYAMDRLLQPLNWLFLVVGGFLIGFGTRWAGGCTSGHAISGLANLQLPSLVAVIGFFIGGLVMTWLILPFLLPYLTAAA</sequence>
<dbReference type="InterPro" id="IPR007272">
    <property type="entry name" value="Sulf_transp_TsuA/YedE"/>
</dbReference>
<evidence type="ECO:0000256" key="4">
    <source>
        <dbReference type="ARBA" id="ARBA00022519"/>
    </source>
</evidence>
<keyword evidence="3" id="KW-1003">Cell membrane</keyword>
<feature type="transmembrane region" description="Helical" evidence="9">
    <location>
        <begin position="105"/>
        <end position="124"/>
    </location>
</feature>
<dbReference type="Pfam" id="PF04143">
    <property type="entry name" value="Sulf_transp"/>
    <property type="match status" value="1"/>
</dbReference>
<evidence type="ECO:0000256" key="7">
    <source>
        <dbReference type="ARBA" id="ARBA00023136"/>
    </source>
</evidence>
<keyword evidence="6 9" id="KW-1133">Transmembrane helix</keyword>
<evidence type="ECO:0000313" key="10">
    <source>
        <dbReference type="EMBL" id="THH37983.1"/>
    </source>
</evidence>
<dbReference type="OrthoDB" id="9814020at2"/>
<evidence type="ECO:0000313" key="11">
    <source>
        <dbReference type="Proteomes" id="UP000308528"/>
    </source>
</evidence>
<reference evidence="10 11" key="1">
    <citation type="submission" date="2019-04" db="EMBL/GenBank/DDBJ databases">
        <title>Lewinella litorea sp. nov., isolated from a marine sand.</title>
        <authorList>
            <person name="Yoon J.-H."/>
        </authorList>
    </citation>
    <scope>NUCLEOTIDE SEQUENCE [LARGE SCALE GENOMIC DNA]</scope>
    <source>
        <strain evidence="10 11">HSMS-39</strain>
    </source>
</reference>
<keyword evidence="4" id="KW-0997">Cell inner membrane</keyword>
<dbReference type="EMBL" id="SRSF01000005">
    <property type="protein sequence ID" value="THH37983.1"/>
    <property type="molecule type" value="Genomic_DNA"/>
</dbReference>
<dbReference type="GO" id="GO:0005886">
    <property type="term" value="C:plasma membrane"/>
    <property type="evidence" value="ECO:0007669"/>
    <property type="project" value="UniProtKB-SubCell"/>
</dbReference>
<comment type="caution">
    <text evidence="10">The sequence shown here is derived from an EMBL/GenBank/DDBJ whole genome shotgun (WGS) entry which is preliminary data.</text>
</comment>
<accession>A0A4V3XKR5</accession>
<evidence type="ECO:0000256" key="2">
    <source>
        <dbReference type="ARBA" id="ARBA00022448"/>
    </source>
</evidence>
<keyword evidence="2" id="KW-0813">Transport</keyword>
<keyword evidence="11" id="KW-1185">Reference proteome</keyword>
<evidence type="ECO:0000256" key="5">
    <source>
        <dbReference type="ARBA" id="ARBA00022692"/>
    </source>
</evidence>
<proteinExistence type="inferred from homology"/>
<dbReference type="PANTHER" id="PTHR30574">
    <property type="entry name" value="INNER MEMBRANE PROTEIN YEDE"/>
    <property type="match status" value="1"/>
</dbReference>
<keyword evidence="5 9" id="KW-0812">Transmembrane</keyword>
<keyword evidence="7 9" id="KW-0472">Membrane</keyword>
<comment type="similarity">
    <text evidence="8">Belongs to the TsuA/YedE (TC 9.B.102) family.</text>
</comment>
<evidence type="ECO:0000256" key="9">
    <source>
        <dbReference type="SAM" id="Phobius"/>
    </source>
</evidence>
<dbReference type="AlphaFoldDB" id="A0A4V3XKR5"/>
<evidence type="ECO:0000256" key="6">
    <source>
        <dbReference type="ARBA" id="ARBA00022989"/>
    </source>
</evidence>
<evidence type="ECO:0000256" key="8">
    <source>
        <dbReference type="ARBA" id="ARBA00035655"/>
    </source>
</evidence>
<name>A0A4V3XKR5_9BACT</name>
<gene>
    <name evidence="10" type="ORF">E4021_12445</name>
</gene>
<dbReference type="PANTHER" id="PTHR30574:SF1">
    <property type="entry name" value="SULPHUR TRANSPORT DOMAIN-CONTAINING PROTEIN"/>
    <property type="match status" value="1"/>
</dbReference>
<evidence type="ECO:0000256" key="1">
    <source>
        <dbReference type="ARBA" id="ARBA00004429"/>
    </source>
</evidence>
<feature type="transmembrane region" description="Helical" evidence="9">
    <location>
        <begin position="42"/>
        <end position="62"/>
    </location>
</feature>